<dbReference type="AlphaFoldDB" id="U6K940"/>
<feature type="region of interest" description="Disordered" evidence="1">
    <location>
        <begin position="226"/>
        <end position="263"/>
    </location>
</feature>
<evidence type="ECO:0000313" key="2">
    <source>
        <dbReference type="EMBL" id="CDJ33326.1"/>
    </source>
</evidence>
<feature type="compositionally biased region" description="Polar residues" evidence="1">
    <location>
        <begin position="183"/>
        <end position="192"/>
    </location>
</feature>
<evidence type="ECO:0000313" key="3">
    <source>
        <dbReference type="Proteomes" id="UP000030744"/>
    </source>
</evidence>
<reference evidence="2" key="2">
    <citation type="submission" date="2013-10" db="EMBL/GenBank/DDBJ databases">
        <authorList>
            <person name="Aslett M."/>
        </authorList>
    </citation>
    <scope>NUCLEOTIDE SEQUENCE [LARGE SCALE GENOMIC DNA]</scope>
    <source>
        <strain evidence="2">Houghton</strain>
    </source>
</reference>
<dbReference type="RefSeq" id="XP_013355890.1">
    <property type="nucleotide sequence ID" value="XM_013500436.1"/>
</dbReference>
<feature type="compositionally biased region" description="Polar residues" evidence="1">
    <location>
        <begin position="1"/>
        <end position="11"/>
    </location>
</feature>
<reference evidence="2" key="1">
    <citation type="submission" date="2013-10" db="EMBL/GenBank/DDBJ databases">
        <title>Genomic analysis of the causative agents of coccidiosis in chickens.</title>
        <authorList>
            <person name="Reid A.J."/>
            <person name="Blake D."/>
            <person name="Billington K."/>
            <person name="Browne H."/>
            <person name="Dunn M."/>
            <person name="Hung S."/>
            <person name="Kawahara F."/>
            <person name="Miranda-Saavedra D."/>
            <person name="Mourier T."/>
            <person name="Nagra H."/>
            <person name="Otto T.D."/>
            <person name="Rawlings N."/>
            <person name="Sanchez A."/>
            <person name="Sanders M."/>
            <person name="Subramaniam C."/>
            <person name="Tay Y."/>
            <person name="Dear P."/>
            <person name="Doerig C."/>
            <person name="Gruber A."/>
            <person name="Parkinson J."/>
            <person name="Shirley M."/>
            <person name="Wan K.L."/>
            <person name="Berriman M."/>
            <person name="Tomley F."/>
            <person name="Pain A."/>
        </authorList>
    </citation>
    <scope>NUCLEOTIDE SEQUENCE [LARGE SCALE GENOMIC DNA]</scope>
    <source>
        <strain evidence="2">Houghton</strain>
    </source>
</reference>
<dbReference type="EMBL" id="HG685110">
    <property type="protein sequence ID" value="CDJ33326.1"/>
    <property type="molecule type" value="Genomic_DNA"/>
</dbReference>
<organism evidence="2 3">
    <name type="scientific">Eimeria mitis</name>
    <dbReference type="NCBI Taxonomy" id="44415"/>
    <lineage>
        <taxon>Eukaryota</taxon>
        <taxon>Sar</taxon>
        <taxon>Alveolata</taxon>
        <taxon>Apicomplexa</taxon>
        <taxon>Conoidasida</taxon>
        <taxon>Coccidia</taxon>
        <taxon>Eucoccidiorida</taxon>
        <taxon>Eimeriorina</taxon>
        <taxon>Eimeriidae</taxon>
        <taxon>Eimeria</taxon>
    </lineage>
</organism>
<evidence type="ECO:0000256" key="1">
    <source>
        <dbReference type="SAM" id="MobiDB-lite"/>
    </source>
</evidence>
<name>U6K940_9EIME</name>
<accession>U6K940</accession>
<sequence>MQRSQQTANPTFPSFPSSSSGIHEPQDLGQGAVHTTGLELADVGPEHLTTGLTIPELQPGNLPLDPLASYPQPLADASQPVLSEAQPFSRGPEDFPWSLLGAFANPESSDSPSQSTADPQPPVAAPQTISLKALLLQNSPQRSPRKRTYSEGPQQEPYPGLEPDSWLDNVPLIDSSPEEQRQSEAFSPSWASPDQAAPCSGAACQFSAGAASSGYVGQDYSTASAAGAGEAGAPAAAAAGPPAMATARPATDWMAKTERGIFA</sequence>
<feature type="compositionally biased region" description="Low complexity" evidence="1">
    <location>
        <begin position="226"/>
        <end position="250"/>
    </location>
</feature>
<protein>
    <submittedName>
        <fullName evidence="2">Uncharacterized protein</fullName>
    </submittedName>
</protein>
<dbReference type="Proteomes" id="UP000030744">
    <property type="component" value="Unassembled WGS sequence"/>
</dbReference>
<feature type="region of interest" description="Disordered" evidence="1">
    <location>
        <begin position="1"/>
        <end position="200"/>
    </location>
</feature>
<dbReference type="GeneID" id="25382583"/>
<dbReference type="VEuPathDB" id="ToxoDB:EMH_0081820"/>
<feature type="compositionally biased region" description="Polar residues" evidence="1">
    <location>
        <begin position="106"/>
        <end position="118"/>
    </location>
</feature>
<keyword evidence="3" id="KW-1185">Reference proteome</keyword>
<proteinExistence type="predicted"/>
<gene>
    <name evidence="2" type="ORF">EMH_0081820</name>
</gene>